<proteinExistence type="predicted"/>
<dbReference type="RefSeq" id="WP_016120972.1">
    <property type="nucleotide sequence ID" value="NZ_JBNNIN010000093.1"/>
</dbReference>
<reference evidence="2 3" key="1">
    <citation type="submission" date="2018-08" db="EMBL/GenBank/DDBJ databases">
        <title>Freshwater and sediment microbial communities from various areas in North America, analyzing microbe dynamics in response to fracking.</title>
        <authorList>
            <person name="Lamendella R."/>
        </authorList>
    </citation>
    <scope>NUCLEOTIDE SEQUENCE [LARGE SCALE GENOMIC DNA]</scope>
    <source>
        <strain evidence="2 3">DB-1</strain>
    </source>
</reference>
<comment type="caution">
    <text evidence="2">The sequence shown here is derived from an EMBL/GenBank/DDBJ whole genome shotgun (WGS) entry which is preliminary data.</text>
</comment>
<evidence type="ECO:0000313" key="3">
    <source>
        <dbReference type="Proteomes" id="UP000256530"/>
    </source>
</evidence>
<feature type="transmembrane region" description="Helical" evidence="1">
    <location>
        <begin position="76"/>
        <end position="95"/>
    </location>
</feature>
<keyword evidence="1" id="KW-0472">Membrane</keyword>
<accession>A0A3D9UVV8</accession>
<dbReference type="AlphaFoldDB" id="A0A3D9UVV8"/>
<keyword evidence="1" id="KW-1133">Transmembrane helix</keyword>
<feature type="transmembrane region" description="Helical" evidence="1">
    <location>
        <begin position="50"/>
        <end position="70"/>
    </location>
</feature>
<protein>
    <recommendedName>
        <fullName evidence="4">DUF3784 domain-containing protein</fullName>
    </recommendedName>
</protein>
<feature type="transmembrane region" description="Helical" evidence="1">
    <location>
        <begin position="6"/>
        <end position="23"/>
    </location>
</feature>
<gene>
    <name evidence="2" type="ORF">DET55_11328</name>
</gene>
<name>A0A3D9UVV8_BACMY</name>
<keyword evidence="1" id="KW-0812">Transmembrane</keyword>
<sequence length="100" mass="11279">MLIYLLLFALAGCLFIWIGSNILKKERTPFIAGYNTVFHPKNERVLARRVGVVVILFGVETILFPPVAFFFNVEGFYFGILAGVDIVVVFILLIVDQLEV</sequence>
<dbReference type="Proteomes" id="UP000256530">
    <property type="component" value="Unassembled WGS sequence"/>
</dbReference>
<evidence type="ECO:0008006" key="4">
    <source>
        <dbReference type="Google" id="ProtNLM"/>
    </source>
</evidence>
<evidence type="ECO:0000313" key="2">
    <source>
        <dbReference type="EMBL" id="REF33336.1"/>
    </source>
</evidence>
<organism evidence="2 3">
    <name type="scientific">Bacillus mycoides</name>
    <dbReference type="NCBI Taxonomy" id="1405"/>
    <lineage>
        <taxon>Bacteria</taxon>
        <taxon>Bacillati</taxon>
        <taxon>Bacillota</taxon>
        <taxon>Bacilli</taxon>
        <taxon>Bacillales</taxon>
        <taxon>Bacillaceae</taxon>
        <taxon>Bacillus</taxon>
        <taxon>Bacillus cereus group</taxon>
    </lineage>
</organism>
<dbReference type="EMBL" id="QTTY01000013">
    <property type="protein sequence ID" value="REF33336.1"/>
    <property type="molecule type" value="Genomic_DNA"/>
</dbReference>
<evidence type="ECO:0000256" key="1">
    <source>
        <dbReference type="SAM" id="Phobius"/>
    </source>
</evidence>